<protein>
    <recommendedName>
        <fullName evidence="5">5-formyltetrahydrofolate cyclo-ligase</fullName>
        <ecNumber evidence="5">6.3.3.2</ecNumber>
    </recommendedName>
</protein>
<dbReference type="EMBL" id="FXAG01000015">
    <property type="protein sequence ID" value="SMF35813.1"/>
    <property type="molecule type" value="Genomic_DNA"/>
</dbReference>
<dbReference type="PIRSF" id="PIRSF006806">
    <property type="entry name" value="FTHF_cligase"/>
    <property type="match status" value="1"/>
</dbReference>
<organism evidence="6 7">
    <name type="scientific">Pseudogulbenkiania subflava DSM 22618</name>
    <dbReference type="NCBI Taxonomy" id="1123014"/>
    <lineage>
        <taxon>Bacteria</taxon>
        <taxon>Pseudomonadati</taxon>
        <taxon>Pseudomonadota</taxon>
        <taxon>Betaproteobacteria</taxon>
        <taxon>Neisseriales</taxon>
        <taxon>Chromobacteriaceae</taxon>
        <taxon>Pseudogulbenkiania</taxon>
    </lineage>
</organism>
<dbReference type="InterPro" id="IPR002698">
    <property type="entry name" value="FTHF_cligase"/>
</dbReference>
<keyword evidence="5" id="KW-0479">Metal-binding</keyword>
<dbReference type="Gene3D" id="3.40.50.10420">
    <property type="entry name" value="NagB/RpiA/CoA transferase-like"/>
    <property type="match status" value="1"/>
</dbReference>
<dbReference type="InterPro" id="IPR037171">
    <property type="entry name" value="NagB/RpiA_transferase-like"/>
</dbReference>
<dbReference type="STRING" id="1123014.SAMN02745746_02755"/>
<evidence type="ECO:0000313" key="6">
    <source>
        <dbReference type="EMBL" id="SMF35813.1"/>
    </source>
</evidence>
<keyword evidence="5" id="KW-0460">Magnesium</keyword>
<feature type="binding site" evidence="4">
    <location>
        <begin position="6"/>
        <end position="10"/>
    </location>
    <ligand>
        <name>ATP</name>
        <dbReference type="ChEBI" id="CHEBI:30616"/>
    </ligand>
</feature>
<feature type="binding site" evidence="4">
    <location>
        <begin position="132"/>
        <end position="140"/>
    </location>
    <ligand>
        <name>ATP</name>
        <dbReference type="ChEBI" id="CHEBI:30616"/>
    </ligand>
</feature>
<evidence type="ECO:0000256" key="2">
    <source>
        <dbReference type="ARBA" id="ARBA00022741"/>
    </source>
</evidence>
<feature type="binding site" evidence="4">
    <location>
        <position position="50"/>
    </location>
    <ligand>
        <name>substrate</name>
    </ligand>
</feature>
<keyword evidence="2 4" id="KW-0547">Nucleotide-binding</keyword>
<dbReference type="GO" id="GO:0030272">
    <property type="term" value="F:5-formyltetrahydrofolate cyclo-ligase activity"/>
    <property type="evidence" value="ECO:0007669"/>
    <property type="project" value="UniProtKB-EC"/>
</dbReference>
<keyword evidence="7" id="KW-1185">Reference proteome</keyword>
<dbReference type="EC" id="6.3.3.2" evidence="5"/>
<dbReference type="InterPro" id="IPR024185">
    <property type="entry name" value="FTHF_cligase-like_sf"/>
</dbReference>
<dbReference type="Proteomes" id="UP000192920">
    <property type="component" value="Unassembled WGS sequence"/>
</dbReference>
<proteinExistence type="inferred from homology"/>
<evidence type="ECO:0000256" key="3">
    <source>
        <dbReference type="ARBA" id="ARBA00022840"/>
    </source>
</evidence>
<sequence>MTPDDKHALRRAIRRARMALPRAYREAAAEAVARHARRFLARGRRIGGYLAAGSELDLEPLMSAALFRGAVLFLPQIPDRGRRLWFSRLGTANRWSRHPRYGIAEYHGPVLRAHKLDVLFVPLLGVDEEGYRLGQGGGFYDTTLAFRHRQVHRHRPLLVGVAYDCQRVARVPREPWDVQLDYLVTESGLHRFPRHAAAGA</sequence>
<keyword evidence="6" id="KW-0436">Ligase</keyword>
<dbReference type="AlphaFoldDB" id="A0A1Y6BZ29"/>
<keyword evidence="3 4" id="KW-0067">ATP-binding</keyword>
<comment type="similarity">
    <text evidence="1 5">Belongs to the 5-formyltetrahydrofolate cyclo-ligase family.</text>
</comment>
<dbReference type="GO" id="GO:0035999">
    <property type="term" value="P:tetrahydrofolate interconversion"/>
    <property type="evidence" value="ECO:0007669"/>
    <property type="project" value="TreeGrafter"/>
</dbReference>
<evidence type="ECO:0000256" key="1">
    <source>
        <dbReference type="ARBA" id="ARBA00010638"/>
    </source>
</evidence>
<dbReference type="PANTHER" id="PTHR23407:SF1">
    <property type="entry name" value="5-FORMYLTETRAHYDROFOLATE CYCLO-LIGASE"/>
    <property type="match status" value="1"/>
</dbReference>
<reference evidence="7" key="1">
    <citation type="submission" date="2017-04" db="EMBL/GenBank/DDBJ databases">
        <authorList>
            <person name="Varghese N."/>
            <person name="Submissions S."/>
        </authorList>
    </citation>
    <scope>NUCLEOTIDE SEQUENCE [LARGE SCALE GENOMIC DNA]</scope>
    <source>
        <strain evidence="7">DSM 22618</strain>
    </source>
</reference>
<dbReference type="SUPFAM" id="SSF100950">
    <property type="entry name" value="NagB/RpiA/CoA transferase-like"/>
    <property type="match status" value="1"/>
</dbReference>
<evidence type="ECO:0000256" key="4">
    <source>
        <dbReference type="PIRSR" id="PIRSR006806-1"/>
    </source>
</evidence>
<evidence type="ECO:0000313" key="7">
    <source>
        <dbReference type="Proteomes" id="UP000192920"/>
    </source>
</evidence>
<accession>A0A1Y6BZ29</accession>
<dbReference type="PANTHER" id="PTHR23407">
    <property type="entry name" value="ATPASE INHIBITOR/5-FORMYLTETRAHYDROFOLATE CYCLO-LIGASE"/>
    <property type="match status" value="1"/>
</dbReference>
<gene>
    <name evidence="6" type="ORF">SAMN02745746_02755</name>
</gene>
<dbReference type="GO" id="GO:0009396">
    <property type="term" value="P:folic acid-containing compound biosynthetic process"/>
    <property type="evidence" value="ECO:0007669"/>
    <property type="project" value="TreeGrafter"/>
</dbReference>
<dbReference type="Pfam" id="PF01812">
    <property type="entry name" value="5-FTHF_cyc-lig"/>
    <property type="match status" value="1"/>
</dbReference>
<name>A0A1Y6BZ29_9NEIS</name>
<evidence type="ECO:0000256" key="5">
    <source>
        <dbReference type="RuleBase" id="RU361279"/>
    </source>
</evidence>
<dbReference type="RefSeq" id="WP_085276917.1">
    <property type="nucleotide sequence ID" value="NZ_FXAG01000015.1"/>
</dbReference>
<dbReference type="NCBIfam" id="TIGR02727">
    <property type="entry name" value="MTHFS_bact"/>
    <property type="match status" value="1"/>
</dbReference>
<dbReference type="GO" id="GO:0005524">
    <property type="term" value="F:ATP binding"/>
    <property type="evidence" value="ECO:0007669"/>
    <property type="project" value="UniProtKB-KW"/>
</dbReference>
<comment type="catalytic activity">
    <reaction evidence="5">
        <text>(6S)-5-formyl-5,6,7,8-tetrahydrofolate + ATP = (6R)-5,10-methenyltetrahydrofolate + ADP + phosphate</text>
        <dbReference type="Rhea" id="RHEA:10488"/>
        <dbReference type="ChEBI" id="CHEBI:30616"/>
        <dbReference type="ChEBI" id="CHEBI:43474"/>
        <dbReference type="ChEBI" id="CHEBI:57455"/>
        <dbReference type="ChEBI" id="CHEBI:57457"/>
        <dbReference type="ChEBI" id="CHEBI:456216"/>
        <dbReference type="EC" id="6.3.3.2"/>
    </reaction>
</comment>
<dbReference type="GO" id="GO:0046872">
    <property type="term" value="F:metal ion binding"/>
    <property type="evidence" value="ECO:0007669"/>
    <property type="project" value="UniProtKB-KW"/>
</dbReference>
<feature type="binding site" evidence="4">
    <location>
        <position position="55"/>
    </location>
    <ligand>
        <name>substrate</name>
    </ligand>
</feature>
<comment type="cofactor">
    <cofactor evidence="5">
        <name>Mg(2+)</name>
        <dbReference type="ChEBI" id="CHEBI:18420"/>
    </cofactor>
</comment>